<evidence type="ECO:0000313" key="3">
    <source>
        <dbReference type="Proteomes" id="UP000294508"/>
    </source>
</evidence>
<dbReference type="AlphaFoldDB" id="A0A4R2HQ76"/>
<proteinExistence type="predicted"/>
<comment type="caution">
    <text evidence="2">The sequence shown here is derived from an EMBL/GenBank/DDBJ whole genome shotgun (WGS) entry which is preliminary data.</text>
</comment>
<evidence type="ECO:0000259" key="1">
    <source>
        <dbReference type="Pfam" id="PF24728"/>
    </source>
</evidence>
<sequence length="162" mass="16957">MTHGKSNGLAARRIGAIPDGARAFRLTVKPGPSDTYGLAIAESYGDGTGPTTPVLTATAPQVSRVVDAVLAAVRATGHSAGRLAVEHGRPIPLDEAAGVRLALTLFASQPVTKHDRIRSIVAGVNTMSVEETYYWYAKCVGPSAIRARRALRILLADNKTGA</sequence>
<organism evidence="2 3">
    <name type="scientific">Kribbella steppae</name>
    <dbReference type="NCBI Taxonomy" id="2512223"/>
    <lineage>
        <taxon>Bacteria</taxon>
        <taxon>Bacillati</taxon>
        <taxon>Actinomycetota</taxon>
        <taxon>Actinomycetes</taxon>
        <taxon>Propionibacteriales</taxon>
        <taxon>Kribbellaceae</taxon>
        <taxon>Kribbella</taxon>
    </lineage>
</organism>
<dbReference type="InterPro" id="IPR056097">
    <property type="entry name" value="DUF7680"/>
</dbReference>
<name>A0A4R2HQ76_9ACTN</name>
<dbReference type="EMBL" id="SLWN01000003">
    <property type="protein sequence ID" value="TCO33383.1"/>
    <property type="molecule type" value="Genomic_DNA"/>
</dbReference>
<protein>
    <recommendedName>
        <fullName evidence="1">DUF7680 domain-containing protein</fullName>
    </recommendedName>
</protein>
<accession>A0A4R2HQ76</accession>
<reference evidence="2 3" key="1">
    <citation type="journal article" date="2015" name="Stand. Genomic Sci.">
        <title>Genomic Encyclopedia of Bacterial and Archaeal Type Strains, Phase III: the genomes of soil and plant-associated and newly described type strains.</title>
        <authorList>
            <person name="Whitman W.B."/>
            <person name="Woyke T."/>
            <person name="Klenk H.P."/>
            <person name="Zhou Y."/>
            <person name="Lilburn T.G."/>
            <person name="Beck B.J."/>
            <person name="De Vos P."/>
            <person name="Vandamme P."/>
            <person name="Eisen J.A."/>
            <person name="Garrity G."/>
            <person name="Hugenholtz P."/>
            <person name="Kyrpides N.C."/>
        </authorList>
    </citation>
    <scope>NUCLEOTIDE SEQUENCE [LARGE SCALE GENOMIC DNA]</scope>
    <source>
        <strain evidence="2 3">VKM Ac-2572</strain>
    </source>
</reference>
<feature type="domain" description="DUF7680" evidence="1">
    <location>
        <begin position="56"/>
        <end position="157"/>
    </location>
</feature>
<keyword evidence="3" id="KW-1185">Reference proteome</keyword>
<dbReference type="Proteomes" id="UP000294508">
    <property type="component" value="Unassembled WGS sequence"/>
</dbReference>
<evidence type="ECO:0000313" key="2">
    <source>
        <dbReference type="EMBL" id="TCO33383.1"/>
    </source>
</evidence>
<gene>
    <name evidence="2" type="ORF">EV652_103384</name>
</gene>
<dbReference type="Pfam" id="PF24728">
    <property type="entry name" value="DUF7680"/>
    <property type="match status" value="1"/>
</dbReference>